<dbReference type="Gene3D" id="2.60.40.1220">
    <property type="match status" value="3"/>
</dbReference>
<feature type="non-terminal residue" evidence="3">
    <location>
        <position position="1"/>
    </location>
</feature>
<name>A0A5A9X6V4_9BACT</name>
<proteinExistence type="predicted"/>
<organism evidence="3 4">
    <name type="scientific">Oryzomonas rubra</name>
    <dbReference type="NCBI Taxonomy" id="2509454"/>
    <lineage>
        <taxon>Bacteria</taxon>
        <taxon>Pseudomonadati</taxon>
        <taxon>Thermodesulfobacteriota</taxon>
        <taxon>Desulfuromonadia</taxon>
        <taxon>Geobacterales</taxon>
        <taxon>Geobacteraceae</taxon>
        <taxon>Oryzomonas</taxon>
    </lineage>
</organism>
<feature type="domain" description="SbsA Ig-like" evidence="2">
    <location>
        <begin position="270"/>
        <end position="373"/>
    </location>
</feature>
<protein>
    <recommendedName>
        <fullName evidence="2">SbsA Ig-like domain-containing protein</fullName>
    </recommendedName>
</protein>
<feature type="non-terminal residue" evidence="3">
    <location>
        <position position="638"/>
    </location>
</feature>
<comment type="caution">
    <text evidence="3">The sequence shown here is derived from an EMBL/GenBank/DDBJ whole genome shotgun (WGS) entry which is preliminary data.</text>
</comment>
<gene>
    <name evidence="3" type="ORF">ET418_18015</name>
</gene>
<reference evidence="3 4" key="1">
    <citation type="submission" date="2019-04" db="EMBL/GenBank/DDBJ databases">
        <title>Geobacter ruber sp. nov., ferric-reducing bacteria isolated from paddy soil.</title>
        <authorList>
            <person name="Xu Z."/>
            <person name="Masuda Y."/>
            <person name="Itoh H."/>
            <person name="Senoo K."/>
        </authorList>
    </citation>
    <scope>NUCLEOTIDE SEQUENCE [LARGE SCALE GENOMIC DNA]</scope>
    <source>
        <strain evidence="3 4">Red88</strain>
    </source>
</reference>
<dbReference type="RefSeq" id="WP_149310025.1">
    <property type="nucleotide sequence ID" value="NZ_SRSD01000019.1"/>
</dbReference>
<evidence type="ECO:0000313" key="4">
    <source>
        <dbReference type="Proteomes" id="UP000324298"/>
    </source>
</evidence>
<evidence type="ECO:0000313" key="3">
    <source>
        <dbReference type="EMBL" id="KAA0887929.1"/>
    </source>
</evidence>
<keyword evidence="1" id="KW-0732">Signal</keyword>
<dbReference type="AlphaFoldDB" id="A0A5A9X6V4"/>
<feature type="domain" description="SbsA Ig-like" evidence="2">
    <location>
        <begin position="48"/>
        <end position="148"/>
    </location>
</feature>
<evidence type="ECO:0000259" key="2">
    <source>
        <dbReference type="Pfam" id="PF13205"/>
    </source>
</evidence>
<accession>A0A5A9X6V4</accession>
<dbReference type="InterPro" id="IPR032812">
    <property type="entry name" value="SbsA_Ig"/>
</dbReference>
<dbReference type="Pfam" id="PF13205">
    <property type="entry name" value="Big_5"/>
    <property type="match status" value="5"/>
</dbReference>
<dbReference type="Proteomes" id="UP000324298">
    <property type="component" value="Unassembled WGS sequence"/>
</dbReference>
<keyword evidence="4" id="KW-1185">Reference proteome</keyword>
<feature type="domain" description="SbsA Ig-like" evidence="2">
    <location>
        <begin position="155"/>
        <end position="245"/>
    </location>
</feature>
<feature type="domain" description="SbsA Ig-like" evidence="2">
    <location>
        <begin position="491"/>
        <end position="589"/>
    </location>
</feature>
<dbReference type="OrthoDB" id="9785394at2"/>
<evidence type="ECO:0000256" key="1">
    <source>
        <dbReference type="ARBA" id="ARBA00022729"/>
    </source>
</evidence>
<dbReference type="InterPro" id="IPR014755">
    <property type="entry name" value="Cu-Rt/internalin_Ig-like"/>
</dbReference>
<feature type="domain" description="SbsA Ig-like" evidence="2">
    <location>
        <begin position="378"/>
        <end position="483"/>
    </location>
</feature>
<dbReference type="EMBL" id="SRSD01000019">
    <property type="protein sequence ID" value="KAA0887929.1"/>
    <property type="molecule type" value="Genomic_DNA"/>
</dbReference>
<sequence length="638" mass="65601">NRTVTFTPTAPAGSTITIVATSDIKDLSGNSLVNFQSRYQTADAVPGNAPQVVTMRPGNGATNIAPNSVITLFTSGNPLNPATVQNALHIAQNGILVSGTVQLSGNNQAIEFIPSSPFVYGAVVQAFLDGSAQDIYGNALQSFSGQFTVQGNPASTAPRLLAANPYNWATNIPLNVVPQFEFDQPLAAAMVNATNTRLISGCTGQPVPGTVSLVSGGDVSGGNNVVRFQPQSPLATCSSYYYFQINNLTGANGVAVTGQTYYFYAGSASDTTTPAIMSLAPANGSTGVGSNGIVVVTFNKPVNSISVNGSTVRIIDGSQTVVPSSISFDSTGAIVTITPQAPLAANAQMTVTINGITDAVGNAIVPVTTQFTTGAGPDTMTPVVLGSSPAGGTTDVPTNTVIVVQFNKPMAPSSINASTFYLYDTQTSQKVPGTVSFSADLTTATLVPSVPLSVGRQYRIYSSGATDLTGNTQGYWNYATFTTAYASSSATPLVTGIDPADGLTSVPTNTVFKIQFNEPIQPTSIGQVSVTTGGQPVAVTSSFSNGNQLLSLTPSALLLPSTQYTISVAGVQDYAGHTMATAQTFTFTTGPTIDVAQGTITGVNPNGLSGIGTNVTPTVYFSERVNPLTLTASNFYLY</sequence>